<dbReference type="Proteomes" id="UP001589870">
    <property type="component" value="Unassembled WGS sequence"/>
</dbReference>
<name>A0ABV6U5L9_9ACTN</name>
<keyword evidence="2" id="KW-1185">Reference proteome</keyword>
<evidence type="ECO:0008006" key="3">
    <source>
        <dbReference type="Google" id="ProtNLM"/>
    </source>
</evidence>
<dbReference type="EMBL" id="JBHMQT010000032">
    <property type="protein sequence ID" value="MFC0863324.1"/>
    <property type="molecule type" value="Genomic_DNA"/>
</dbReference>
<sequence length="111" mass="12274">METGAYSPLSRPYALSPAAEAIRQLDAHLFATHGVTGSIIVGTEMAILRLNGLTVWFAEGEFRWTNGLRDADGLPDMDSESATRPATTADRVFERYQQVRHEAGYFAVRID</sequence>
<accession>A0ABV6U5L9</accession>
<comment type="caution">
    <text evidence="1">The sequence shown here is derived from an EMBL/GenBank/DDBJ whole genome shotgun (WGS) entry which is preliminary data.</text>
</comment>
<proteinExistence type="predicted"/>
<organism evidence="1 2">
    <name type="scientific">Sphaerimonospora cavernae</name>
    <dbReference type="NCBI Taxonomy" id="1740611"/>
    <lineage>
        <taxon>Bacteria</taxon>
        <taxon>Bacillati</taxon>
        <taxon>Actinomycetota</taxon>
        <taxon>Actinomycetes</taxon>
        <taxon>Streptosporangiales</taxon>
        <taxon>Streptosporangiaceae</taxon>
        <taxon>Sphaerimonospora</taxon>
    </lineage>
</organism>
<reference evidence="1 2" key="1">
    <citation type="submission" date="2024-09" db="EMBL/GenBank/DDBJ databases">
        <authorList>
            <person name="Sun Q."/>
            <person name="Mori K."/>
        </authorList>
    </citation>
    <scope>NUCLEOTIDE SEQUENCE [LARGE SCALE GENOMIC DNA]</scope>
    <source>
        <strain evidence="1 2">TBRC 1851</strain>
    </source>
</reference>
<dbReference type="RefSeq" id="WP_394301480.1">
    <property type="nucleotide sequence ID" value="NZ_JBHMQT010000032.1"/>
</dbReference>
<gene>
    <name evidence="1" type="ORF">ACFHYQ_13580</name>
</gene>
<evidence type="ECO:0000313" key="1">
    <source>
        <dbReference type="EMBL" id="MFC0863324.1"/>
    </source>
</evidence>
<protein>
    <recommendedName>
        <fullName evidence="3">Immunity protein 35 of polymorphic toxin system</fullName>
    </recommendedName>
</protein>
<evidence type="ECO:0000313" key="2">
    <source>
        <dbReference type="Proteomes" id="UP001589870"/>
    </source>
</evidence>